<name>A0A0C2D6W4_9BACT</name>
<dbReference type="EMBL" id="JMCC02000025">
    <property type="protein sequence ID" value="KIG17395.1"/>
    <property type="molecule type" value="Genomic_DNA"/>
</dbReference>
<evidence type="ECO:0000313" key="1">
    <source>
        <dbReference type="EMBL" id="KIG17395.1"/>
    </source>
</evidence>
<dbReference type="Proteomes" id="UP000031599">
    <property type="component" value="Unassembled WGS sequence"/>
</dbReference>
<sequence length="153" mass="16773">MYTRSGPEDMIKLEAKHWTVVGDLMVSFNLPGPIPDAVWRDYCDTIASPQVLKVLAASIGAVEVDSGQRQQINLALRTAPQTMAAIVTDEAIVRGLMTATAWLGRVDLKAFPWHRVADAYRHLAPTGIGEKQALDLVDEVRARVEAAEPRLAK</sequence>
<dbReference type="AlphaFoldDB" id="A0A0C2D6W4"/>
<accession>A0A0C2D6W4</accession>
<protein>
    <submittedName>
        <fullName evidence="1">Uncharacterized protein</fullName>
    </submittedName>
</protein>
<organism evidence="1 2">
    <name type="scientific">Enhygromyxa salina</name>
    <dbReference type="NCBI Taxonomy" id="215803"/>
    <lineage>
        <taxon>Bacteria</taxon>
        <taxon>Pseudomonadati</taxon>
        <taxon>Myxococcota</taxon>
        <taxon>Polyangia</taxon>
        <taxon>Nannocystales</taxon>
        <taxon>Nannocystaceae</taxon>
        <taxon>Enhygromyxa</taxon>
    </lineage>
</organism>
<proteinExistence type="predicted"/>
<dbReference type="RefSeq" id="WP_052548360.1">
    <property type="nucleotide sequence ID" value="NZ_JMCC02000025.1"/>
</dbReference>
<gene>
    <name evidence="1" type="ORF">DB30_03314</name>
</gene>
<reference evidence="1 2" key="1">
    <citation type="submission" date="2014-12" db="EMBL/GenBank/DDBJ databases">
        <title>Genome assembly of Enhygromyxa salina DSM 15201.</title>
        <authorList>
            <person name="Sharma G."/>
            <person name="Subramanian S."/>
        </authorList>
    </citation>
    <scope>NUCLEOTIDE SEQUENCE [LARGE SCALE GENOMIC DNA]</scope>
    <source>
        <strain evidence="1 2">DSM 15201</strain>
    </source>
</reference>
<evidence type="ECO:0000313" key="2">
    <source>
        <dbReference type="Proteomes" id="UP000031599"/>
    </source>
</evidence>
<comment type="caution">
    <text evidence="1">The sequence shown here is derived from an EMBL/GenBank/DDBJ whole genome shotgun (WGS) entry which is preliminary data.</text>
</comment>